<dbReference type="PANTHER" id="PTHR24055">
    <property type="entry name" value="MITOGEN-ACTIVATED PROTEIN KINASE"/>
    <property type="match status" value="1"/>
</dbReference>
<dbReference type="Pfam" id="PF00069">
    <property type="entry name" value="Pkinase"/>
    <property type="match status" value="1"/>
</dbReference>
<name>A0A8R1E2S0_CAEJA</name>
<reference evidence="5" key="1">
    <citation type="submission" date="2010-08" db="EMBL/GenBank/DDBJ databases">
        <authorList>
            <consortium name="Caenorhabditis japonica Sequencing Consortium"/>
            <person name="Wilson R.K."/>
        </authorList>
    </citation>
    <scope>NUCLEOTIDE SEQUENCE [LARGE SCALE GENOMIC DNA]</scope>
    <source>
        <strain evidence="5">DF5081</strain>
    </source>
</reference>
<protein>
    <submittedName>
        <fullName evidence="4">Protein kinase domain-containing protein</fullName>
    </submittedName>
</protein>
<evidence type="ECO:0000313" key="4">
    <source>
        <dbReference type="EnsemblMetazoa" id="CJA19312a.1"/>
    </source>
</evidence>
<dbReference type="EnsemblMetazoa" id="CJA19312a.1">
    <property type="protein sequence ID" value="CJA19312a.1"/>
    <property type="gene ID" value="WBGene00138517"/>
</dbReference>
<keyword evidence="5" id="KW-1185">Reference proteome</keyword>
<feature type="domain" description="Protein kinase" evidence="3">
    <location>
        <begin position="1"/>
        <end position="82"/>
    </location>
</feature>
<dbReference type="SUPFAM" id="SSF56112">
    <property type="entry name" value="Protein kinase-like (PK-like)"/>
    <property type="match status" value="1"/>
</dbReference>
<dbReference type="Proteomes" id="UP000005237">
    <property type="component" value="Unassembled WGS sequence"/>
</dbReference>
<dbReference type="InterPro" id="IPR000719">
    <property type="entry name" value="Prot_kinase_dom"/>
</dbReference>
<dbReference type="GO" id="GO:0005524">
    <property type="term" value="F:ATP binding"/>
    <property type="evidence" value="ECO:0007669"/>
    <property type="project" value="UniProtKB-KW"/>
</dbReference>
<dbReference type="AlphaFoldDB" id="A0A8R1E2S0"/>
<evidence type="ECO:0000256" key="2">
    <source>
        <dbReference type="ARBA" id="ARBA00022840"/>
    </source>
</evidence>
<organism evidence="4 5">
    <name type="scientific">Caenorhabditis japonica</name>
    <dbReference type="NCBI Taxonomy" id="281687"/>
    <lineage>
        <taxon>Eukaryota</taxon>
        <taxon>Metazoa</taxon>
        <taxon>Ecdysozoa</taxon>
        <taxon>Nematoda</taxon>
        <taxon>Chromadorea</taxon>
        <taxon>Rhabditida</taxon>
        <taxon>Rhabditina</taxon>
        <taxon>Rhabditomorpha</taxon>
        <taxon>Rhabditoidea</taxon>
        <taxon>Rhabditidae</taxon>
        <taxon>Peloderinae</taxon>
        <taxon>Caenorhabditis</taxon>
    </lineage>
</organism>
<dbReference type="Gene3D" id="3.30.200.20">
    <property type="entry name" value="Phosphorylase Kinase, domain 1"/>
    <property type="match status" value="1"/>
</dbReference>
<dbReference type="InterPro" id="IPR050117">
    <property type="entry name" value="MAPK"/>
</dbReference>
<evidence type="ECO:0000256" key="1">
    <source>
        <dbReference type="ARBA" id="ARBA00022741"/>
    </source>
</evidence>
<reference evidence="4" key="2">
    <citation type="submission" date="2022-06" db="UniProtKB">
        <authorList>
            <consortium name="EnsemblMetazoa"/>
        </authorList>
    </citation>
    <scope>IDENTIFICATION</scope>
    <source>
        <strain evidence="4">DF5081</strain>
    </source>
</reference>
<evidence type="ECO:0000259" key="3">
    <source>
        <dbReference type="PROSITE" id="PS50011"/>
    </source>
</evidence>
<proteinExistence type="predicted"/>
<keyword evidence="2" id="KW-0067">ATP-binding</keyword>
<keyword evidence="1" id="KW-0547">Nucleotide-binding</keyword>
<dbReference type="PROSITE" id="PS50011">
    <property type="entry name" value="PROTEIN_KINASE_DOM"/>
    <property type="match status" value="1"/>
</dbReference>
<dbReference type="GO" id="GO:0004672">
    <property type="term" value="F:protein kinase activity"/>
    <property type="evidence" value="ECO:0007669"/>
    <property type="project" value="InterPro"/>
</dbReference>
<evidence type="ECO:0000313" key="5">
    <source>
        <dbReference type="Proteomes" id="UP000005237"/>
    </source>
</evidence>
<sequence length="82" mass="9627">MADDSVTAKRVAIKKMQQPFVMTMSAKRAYREFILLTTIQHPNIIRLLNAFTPDSTLANFREVYLVMELMTHNLHEVIHRLR</sequence>
<dbReference type="InterPro" id="IPR011009">
    <property type="entry name" value="Kinase-like_dom_sf"/>
</dbReference>
<accession>A0A8R1E2S0</accession>